<evidence type="ECO:0000256" key="9">
    <source>
        <dbReference type="ARBA" id="ARBA00024910"/>
    </source>
</evidence>
<dbReference type="RefSeq" id="WP_058528943.1">
    <property type="nucleotide sequence ID" value="NZ_CAAAHZ010000002.1"/>
</dbReference>
<evidence type="ECO:0000256" key="3">
    <source>
        <dbReference type="ARBA" id="ARBA00015195"/>
    </source>
</evidence>
<protein>
    <recommendedName>
        <fullName evidence="3">Cell division protein ZapA</fullName>
    </recommendedName>
    <alternativeName>
        <fullName evidence="11">Z ring-associated protein ZapA</fullName>
    </alternativeName>
</protein>
<dbReference type="Pfam" id="PF05164">
    <property type="entry name" value="ZapA"/>
    <property type="match status" value="1"/>
</dbReference>
<dbReference type="PANTHER" id="PTHR34981">
    <property type="entry name" value="CELL DIVISION PROTEIN ZAPA"/>
    <property type="match status" value="1"/>
</dbReference>
<dbReference type="GO" id="GO:0005829">
    <property type="term" value="C:cytosol"/>
    <property type="evidence" value="ECO:0007669"/>
    <property type="project" value="TreeGrafter"/>
</dbReference>
<name>A0A0W0VP14_9GAMM</name>
<comment type="subunit">
    <text evidence="10">Homodimer. Interacts with FtsZ.</text>
</comment>
<evidence type="ECO:0000256" key="8">
    <source>
        <dbReference type="ARBA" id="ARBA00023306"/>
    </source>
</evidence>
<organism evidence="12 13">
    <name type="scientific">Legionella londiniensis</name>
    <dbReference type="NCBI Taxonomy" id="45068"/>
    <lineage>
        <taxon>Bacteria</taxon>
        <taxon>Pseudomonadati</taxon>
        <taxon>Pseudomonadota</taxon>
        <taxon>Gammaproteobacteria</taxon>
        <taxon>Legionellales</taxon>
        <taxon>Legionellaceae</taxon>
        <taxon>Legionella</taxon>
    </lineage>
</organism>
<keyword evidence="8" id="KW-0131">Cell cycle</keyword>
<comment type="subcellular location">
    <subcellularLocation>
        <location evidence="1">Cytoplasm</location>
    </subcellularLocation>
</comment>
<dbReference type="GO" id="GO:0000921">
    <property type="term" value="P:septin ring assembly"/>
    <property type="evidence" value="ECO:0007669"/>
    <property type="project" value="TreeGrafter"/>
</dbReference>
<evidence type="ECO:0000256" key="1">
    <source>
        <dbReference type="ARBA" id="ARBA00004496"/>
    </source>
</evidence>
<keyword evidence="6" id="KW-0175">Coiled coil</keyword>
<evidence type="ECO:0000313" key="12">
    <source>
        <dbReference type="EMBL" id="KTD21784.1"/>
    </source>
</evidence>
<dbReference type="AlphaFoldDB" id="A0A0W0VP14"/>
<keyword evidence="7" id="KW-0717">Septation</keyword>
<sequence length="105" mass="12133">MTKTKNCSIRILNKSYEIKCPESEADHLEQAAHKLNSELLAKKQQFKHLDDYQLLLLAALHLGHELIICQEEQNLQRQQLTQFINSLENKINQAAGIPQQKELID</sequence>
<dbReference type="PANTHER" id="PTHR34981:SF1">
    <property type="entry name" value="CELL DIVISION PROTEIN ZAPA"/>
    <property type="match status" value="1"/>
</dbReference>
<dbReference type="EMBL" id="LNYK01000014">
    <property type="protein sequence ID" value="KTD21784.1"/>
    <property type="molecule type" value="Genomic_DNA"/>
</dbReference>
<dbReference type="STRING" id="45068.Llon_0949"/>
<gene>
    <name evidence="12" type="primary">zapA</name>
    <name evidence="12" type="ORF">Llon_0949</name>
</gene>
<dbReference type="OrthoDB" id="5772359at2"/>
<dbReference type="GO" id="GO:0000917">
    <property type="term" value="P:division septum assembly"/>
    <property type="evidence" value="ECO:0007669"/>
    <property type="project" value="UniProtKB-KW"/>
</dbReference>
<dbReference type="PATRIC" id="fig|45068.5.peg.1027"/>
<dbReference type="GO" id="GO:0030428">
    <property type="term" value="C:cell septum"/>
    <property type="evidence" value="ECO:0007669"/>
    <property type="project" value="TreeGrafter"/>
</dbReference>
<keyword evidence="5 12" id="KW-0132">Cell division</keyword>
<dbReference type="GO" id="GO:0032153">
    <property type="term" value="C:cell division site"/>
    <property type="evidence" value="ECO:0007669"/>
    <property type="project" value="TreeGrafter"/>
</dbReference>
<comment type="function">
    <text evidence="9">Activator of cell division through the inhibition of FtsZ GTPase activity, therefore promoting FtsZ assembly into bundles of protofilaments necessary for the formation of the division Z ring. It is recruited early at mid-cell but it is not essential for cell division.</text>
</comment>
<accession>A0A0W0VP14</accession>
<proteinExistence type="inferred from homology"/>
<reference evidence="12 13" key="1">
    <citation type="submission" date="2015-11" db="EMBL/GenBank/DDBJ databases">
        <title>Genomic analysis of 38 Legionella species identifies large and diverse effector repertoires.</title>
        <authorList>
            <person name="Burstein D."/>
            <person name="Amaro F."/>
            <person name="Zusman T."/>
            <person name="Lifshitz Z."/>
            <person name="Cohen O."/>
            <person name="Gilbert J.A."/>
            <person name="Pupko T."/>
            <person name="Shuman H.A."/>
            <person name="Segal G."/>
        </authorList>
    </citation>
    <scope>NUCLEOTIDE SEQUENCE [LARGE SCALE GENOMIC DNA]</scope>
    <source>
        <strain evidence="12 13">ATCC 49505</strain>
    </source>
</reference>
<evidence type="ECO:0000256" key="10">
    <source>
        <dbReference type="ARBA" id="ARBA00026068"/>
    </source>
</evidence>
<dbReference type="GO" id="GO:0043093">
    <property type="term" value="P:FtsZ-dependent cytokinesis"/>
    <property type="evidence" value="ECO:0007669"/>
    <property type="project" value="TreeGrafter"/>
</dbReference>
<evidence type="ECO:0000256" key="6">
    <source>
        <dbReference type="ARBA" id="ARBA00023054"/>
    </source>
</evidence>
<dbReference type="InterPro" id="IPR036192">
    <property type="entry name" value="Cell_div_ZapA-like_sf"/>
</dbReference>
<evidence type="ECO:0000256" key="11">
    <source>
        <dbReference type="ARBA" id="ARBA00033158"/>
    </source>
</evidence>
<evidence type="ECO:0000256" key="5">
    <source>
        <dbReference type="ARBA" id="ARBA00022618"/>
    </source>
</evidence>
<evidence type="ECO:0000256" key="4">
    <source>
        <dbReference type="ARBA" id="ARBA00022490"/>
    </source>
</evidence>
<dbReference type="Gene3D" id="1.20.5.50">
    <property type="match status" value="1"/>
</dbReference>
<dbReference type="InterPro" id="IPR042233">
    <property type="entry name" value="Cell_div_ZapA_N"/>
</dbReference>
<dbReference type="Proteomes" id="UP000054997">
    <property type="component" value="Unassembled WGS sequence"/>
</dbReference>
<dbReference type="Gene3D" id="3.30.160.880">
    <property type="entry name" value="Cell division protein ZapA protomer, N-terminal domain"/>
    <property type="match status" value="1"/>
</dbReference>
<keyword evidence="13" id="KW-1185">Reference proteome</keyword>
<dbReference type="InterPro" id="IPR007838">
    <property type="entry name" value="Cell_div_ZapA-like"/>
</dbReference>
<dbReference type="SUPFAM" id="SSF102829">
    <property type="entry name" value="Cell division protein ZapA-like"/>
    <property type="match status" value="1"/>
</dbReference>
<comment type="caution">
    <text evidence="12">The sequence shown here is derived from an EMBL/GenBank/DDBJ whole genome shotgun (WGS) entry which is preliminary data.</text>
</comment>
<evidence type="ECO:0000313" key="13">
    <source>
        <dbReference type="Proteomes" id="UP000054997"/>
    </source>
</evidence>
<keyword evidence="4" id="KW-0963">Cytoplasm</keyword>
<comment type="similarity">
    <text evidence="2">Belongs to the ZapA family. Type 1 subfamily.</text>
</comment>
<evidence type="ECO:0000256" key="2">
    <source>
        <dbReference type="ARBA" id="ARBA00010074"/>
    </source>
</evidence>
<evidence type="ECO:0000256" key="7">
    <source>
        <dbReference type="ARBA" id="ARBA00023210"/>
    </source>
</evidence>